<evidence type="ECO:0000259" key="1">
    <source>
        <dbReference type="Pfam" id="PF01248"/>
    </source>
</evidence>
<name>A0A9X3WDB9_9BACI</name>
<dbReference type="RefSeq" id="WP_272445364.1">
    <property type="nucleotide sequence ID" value="NZ_JAMQKC010000003.1"/>
</dbReference>
<dbReference type="Gene3D" id="3.30.1330.30">
    <property type="match status" value="1"/>
</dbReference>
<gene>
    <name evidence="2" type="ORF">NC799_05475</name>
</gene>
<feature type="domain" description="Ribosomal protein eL8/eL30/eS12/Gadd45" evidence="1">
    <location>
        <begin position="8"/>
        <end position="94"/>
    </location>
</feature>
<protein>
    <submittedName>
        <fullName evidence="2">YlxQ family RNA-binding protein</fullName>
    </submittedName>
</protein>
<evidence type="ECO:0000313" key="2">
    <source>
        <dbReference type="EMBL" id="MDC3416361.1"/>
    </source>
</evidence>
<comment type="caution">
    <text evidence="2">The sequence shown here is derived from an EMBL/GenBank/DDBJ whole genome shotgun (WGS) entry which is preliminary data.</text>
</comment>
<organism evidence="2 3">
    <name type="scientific">Aquibacillus salsiterrae</name>
    <dbReference type="NCBI Taxonomy" id="2950439"/>
    <lineage>
        <taxon>Bacteria</taxon>
        <taxon>Bacillati</taxon>
        <taxon>Bacillota</taxon>
        <taxon>Bacilli</taxon>
        <taxon>Bacillales</taxon>
        <taxon>Bacillaceae</taxon>
        <taxon>Aquibacillus</taxon>
    </lineage>
</organism>
<sequence>MSNGKYLSLLGLAIRARQCTLGEELIIRDIQQQKAKLVLLAKDTGPQTTKKISDKCRYYNIPLRIVDDRDTISKAIGKSGRVAIAILDQGFANKITSLLDESIRG</sequence>
<reference evidence="2" key="1">
    <citation type="submission" date="2022-06" db="EMBL/GenBank/DDBJ databases">
        <title>Aquibacillus sp. a new bacterium isolated from soil saline samples.</title>
        <authorList>
            <person name="Galisteo C."/>
            <person name="De La Haba R."/>
            <person name="Sanchez-Porro C."/>
            <person name="Ventosa A."/>
        </authorList>
    </citation>
    <scope>NUCLEOTIDE SEQUENCE</scope>
    <source>
        <strain evidence="2">3ASR75-54</strain>
    </source>
</reference>
<keyword evidence="3" id="KW-1185">Reference proteome</keyword>
<dbReference type="InterPro" id="IPR004038">
    <property type="entry name" value="Ribosomal_eL8/eL30/eS12/Gad45"/>
</dbReference>
<dbReference type="InterPro" id="IPR029064">
    <property type="entry name" value="Ribosomal_eL30-like_sf"/>
</dbReference>
<dbReference type="NCBIfam" id="NF005825">
    <property type="entry name" value="PRK07714.1"/>
    <property type="match status" value="1"/>
</dbReference>
<dbReference type="SUPFAM" id="SSF55315">
    <property type="entry name" value="L30e-like"/>
    <property type="match status" value="1"/>
</dbReference>
<dbReference type="EMBL" id="JAMQKC010000003">
    <property type="protein sequence ID" value="MDC3416361.1"/>
    <property type="molecule type" value="Genomic_DNA"/>
</dbReference>
<accession>A0A9X3WDB9</accession>
<proteinExistence type="predicted"/>
<dbReference type="AlphaFoldDB" id="A0A9X3WDB9"/>
<dbReference type="Proteomes" id="UP001145069">
    <property type="component" value="Unassembled WGS sequence"/>
</dbReference>
<dbReference type="Pfam" id="PF01248">
    <property type="entry name" value="Ribosomal_L7Ae"/>
    <property type="match status" value="1"/>
</dbReference>
<evidence type="ECO:0000313" key="3">
    <source>
        <dbReference type="Proteomes" id="UP001145069"/>
    </source>
</evidence>